<dbReference type="AlphaFoldDB" id="A0A0C3AYD6"/>
<dbReference type="InterPro" id="IPR000504">
    <property type="entry name" value="RRM_dom"/>
</dbReference>
<feature type="compositionally biased region" description="Polar residues" evidence="3">
    <location>
        <begin position="550"/>
        <end position="559"/>
    </location>
</feature>
<gene>
    <name evidence="5" type="ORF">M408DRAFT_115266</name>
</gene>
<dbReference type="Proteomes" id="UP000054097">
    <property type="component" value="Unassembled WGS sequence"/>
</dbReference>
<feature type="region of interest" description="Disordered" evidence="3">
    <location>
        <begin position="535"/>
        <end position="583"/>
    </location>
</feature>
<feature type="compositionally biased region" description="Low complexity" evidence="3">
    <location>
        <begin position="105"/>
        <end position="115"/>
    </location>
</feature>
<evidence type="ECO:0000256" key="2">
    <source>
        <dbReference type="PROSITE-ProRule" id="PRU00176"/>
    </source>
</evidence>
<reference evidence="6" key="2">
    <citation type="submission" date="2015-01" db="EMBL/GenBank/DDBJ databases">
        <title>Evolutionary Origins and Diversification of the Mycorrhizal Mutualists.</title>
        <authorList>
            <consortium name="DOE Joint Genome Institute"/>
            <consortium name="Mycorrhizal Genomics Consortium"/>
            <person name="Kohler A."/>
            <person name="Kuo A."/>
            <person name="Nagy L.G."/>
            <person name="Floudas D."/>
            <person name="Copeland A."/>
            <person name="Barry K.W."/>
            <person name="Cichocki N."/>
            <person name="Veneault-Fourrey C."/>
            <person name="LaButti K."/>
            <person name="Lindquist E.A."/>
            <person name="Lipzen A."/>
            <person name="Lundell T."/>
            <person name="Morin E."/>
            <person name="Murat C."/>
            <person name="Riley R."/>
            <person name="Ohm R."/>
            <person name="Sun H."/>
            <person name="Tunlid A."/>
            <person name="Henrissat B."/>
            <person name="Grigoriev I.V."/>
            <person name="Hibbett D.S."/>
            <person name="Martin F."/>
        </authorList>
    </citation>
    <scope>NUCLEOTIDE SEQUENCE [LARGE SCALE GENOMIC DNA]</scope>
    <source>
        <strain evidence="6">MAFF 305830</strain>
    </source>
</reference>
<feature type="region of interest" description="Disordered" evidence="3">
    <location>
        <begin position="650"/>
        <end position="689"/>
    </location>
</feature>
<sequence length="935" mass="97944">MNNSDSRQLISSATSLVDTSPQAQSAIQQAESLLREDKQESTSLQYPSQSFWGSGAFAGLQSPPQQTSLRHRQSSSNDALRAFGNMNGPIADAVPKQPFPQELYSSSSTSTDPSSFPRNVSAPEFDYSAGQRVVNGTGVPLGSASSRPPAPNAFGTVPQASSLSYSYPHLSNGSGPLPGSIQTTGFMPPSSLSMLSPQSSTGPQVPNGLLPQLPPMGQMLPTPSLPGPTSAAQLVQLLQGMSPDKKSAVIERLQGMTMQTLPPPQSLPPPAAQPVSQPQQQSQGGALSQEDISTIFVVGFPDDITEREFQNMFTFCPGYEAATLKVPPKELSSQTVPNPVVAAAASALAGANDPYNLVTMNSGGVVVDQGNNTAATTSSSWVTGLEDPYTRQALTAAALASSGVSTGELAQQLAMAQQAQPRKQIIGFAKFKSREEALHARDVLHGRRVDIEKGALLKAEMAKKNLHTKRGVGPAQGAGATGGNGNGNGPSSYGENGVGPTANEPSPPIQNMLQEQEKGLMGSLASLNLGNGLSANDPSVNAQAPLPSHLSRQSDSPTFKQPRFDEGYLLNSGPPTANGSFANDQTAFSAFPRNAFASQTNVNPHIASGQLEGFHPLPSKPVSDVIKANALPPTNLPPPIITSNLGQRNAFNKEASPPSMQQQEADAGYMSDALSSRMSERSRSVSVSRYGGYTPPLPHEEEANVHLPAHLLQDDVLGTPQQTDYGPNIFNATDYTNAGGAPATRTPQRKMTDASATVFSPTTEVPVGSSASSAAGSVSSGGAESMSISTTSGIGPSDFARQRQGTMSSVKTTSGGGNSDPQTRTSGEHHRGRPNAADQNPPINTLYVGNLPTNISTPQQIKFLEDSLQQLFSRCPGFVKLALRQKNNGPMCFFDDVPNASKALNDMYGNTLNGLVKGGGIRLSYSKNPLGNTFL</sequence>
<reference evidence="5 6" key="1">
    <citation type="submission" date="2014-04" db="EMBL/GenBank/DDBJ databases">
        <authorList>
            <consortium name="DOE Joint Genome Institute"/>
            <person name="Kuo A."/>
            <person name="Zuccaro A."/>
            <person name="Kohler A."/>
            <person name="Nagy L.G."/>
            <person name="Floudas D."/>
            <person name="Copeland A."/>
            <person name="Barry K.W."/>
            <person name="Cichocki N."/>
            <person name="Veneault-Fourrey C."/>
            <person name="LaButti K."/>
            <person name="Lindquist E.A."/>
            <person name="Lipzen A."/>
            <person name="Lundell T."/>
            <person name="Morin E."/>
            <person name="Murat C."/>
            <person name="Sun H."/>
            <person name="Tunlid A."/>
            <person name="Henrissat B."/>
            <person name="Grigoriev I.V."/>
            <person name="Hibbett D.S."/>
            <person name="Martin F."/>
            <person name="Nordberg H.P."/>
            <person name="Cantor M.N."/>
            <person name="Hua S.X."/>
        </authorList>
    </citation>
    <scope>NUCLEOTIDE SEQUENCE [LARGE SCALE GENOMIC DNA]</scope>
    <source>
        <strain evidence="5 6">MAFF 305830</strain>
    </source>
</reference>
<accession>A0A0C3AYD6</accession>
<evidence type="ECO:0000256" key="3">
    <source>
        <dbReference type="SAM" id="MobiDB-lite"/>
    </source>
</evidence>
<organism evidence="5 6">
    <name type="scientific">Serendipita vermifera MAFF 305830</name>
    <dbReference type="NCBI Taxonomy" id="933852"/>
    <lineage>
        <taxon>Eukaryota</taxon>
        <taxon>Fungi</taxon>
        <taxon>Dikarya</taxon>
        <taxon>Basidiomycota</taxon>
        <taxon>Agaricomycotina</taxon>
        <taxon>Agaricomycetes</taxon>
        <taxon>Sebacinales</taxon>
        <taxon>Serendipitaceae</taxon>
        <taxon>Serendipita</taxon>
    </lineage>
</organism>
<evidence type="ECO:0000313" key="6">
    <source>
        <dbReference type="Proteomes" id="UP000054097"/>
    </source>
</evidence>
<proteinExistence type="predicted"/>
<dbReference type="SUPFAM" id="SSF54928">
    <property type="entry name" value="RNA-binding domain, RBD"/>
    <property type="match status" value="2"/>
</dbReference>
<evidence type="ECO:0000259" key="4">
    <source>
        <dbReference type="PROSITE" id="PS50102"/>
    </source>
</evidence>
<dbReference type="Gene3D" id="3.30.70.330">
    <property type="match status" value="2"/>
</dbReference>
<feature type="compositionally biased region" description="Polar residues" evidence="3">
    <location>
        <begin position="803"/>
        <end position="825"/>
    </location>
</feature>
<dbReference type="HOGENOM" id="CLU_286685_0_0_1"/>
<feature type="compositionally biased region" description="Low complexity" evidence="3">
    <location>
        <begin position="768"/>
        <end position="789"/>
    </location>
</feature>
<evidence type="ECO:0000313" key="5">
    <source>
        <dbReference type="EMBL" id="KIM29540.1"/>
    </source>
</evidence>
<feature type="compositionally biased region" description="Polar residues" evidence="3">
    <location>
        <begin position="573"/>
        <end position="583"/>
    </location>
</feature>
<feature type="compositionally biased region" description="Polar residues" evidence="3">
    <location>
        <begin position="754"/>
        <end position="763"/>
    </location>
</feature>
<feature type="region of interest" description="Disordered" evidence="3">
    <location>
        <begin position="259"/>
        <end position="288"/>
    </location>
</feature>
<keyword evidence="6" id="KW-1185">Reference proteome</keyword>
<dbReference type="PROSITE" id="PS50102">
    <property type="entry name" value="RRM"/>
    <property type="match status" value="1"/>
</dbReference>
<protein>
    <recommendedName>
        <fullName evidence="4">RRM domain-containing protein</fullName>
    </recommendedName>
</protein>
<feature type="region of interest" description="Disordered" evidence="3">
    <location>
        <begin position="465"/>
        <end position="509"/>
    </location>
</feature>
<feature type="compositionally biased region" description="Low complexity" evidence="3">
    <location>
        <begin position="273"/>
        <end position="288"/>
    </location>
</feature>
<feature type="compositionally biased region" description="Polar residues" evidence="3">
    <location>
        <begin position="62"/>
        <end position="78"/>
    </location>
</feature>
<dbReference type="OrthoDB" id="431169at2759"/>
<name>A0A0C3AYD6_SERVB</name>
<feature type="domain" description="RRM" evidence="4">
    <location>
        <begin position="844"/>
        <end position="928"/>
    </location>
</feature>
<feature type="compositionally biased region" description="Polar residues" evidence="3">
    <location>
        <begin position="1"/>
        <end position="31"/>
    </location>
</feature>
<dbReference type="GO" id="GO:0003723">
    <property type="term" value="F:RNA binding"/>
    <property type="evidence" value="ECO:0007669"/>
    <property type="project" value="UniProtKB-UniRule"/>
</dbReference>
<dbReference type="EMBL" id="KN824288">
    <property type="protein sequence ID" value="KIM29540.1"/>
    <property type="molecule type" value="Genomic_DNA"/>
</dbReference>
<dbReference type="STRING" id="933852.A0A0C3AYD6"/>
<feature type="region of interest" description="Disordered" evidence="3">
    <location>
        <begin position="95"/>
        <end position="119"/>
    </location>
</feature>
<dbReference type="InterPro" id="IPR012677">
    <property type="entry name" value="Nucleotide-bd_a/b_plait_sf"/>
</dbReference>
<feature type="compositionally biased region" description="Polar residues" evidence="3">
    <location>
        <begin position="41"/>
        <end position="52"/>
    </location>
</feature>
<feature type="compositionally biased region" description="Gly residues" evidence="3">
    <location>
        <begin position="474"/>
        <end position="488"/>
    </location>
</feature>
<dbReference type="InterPro" id="IPR035979">
    <property type="entry name" value="RBD_domain_sf"/>
</dbReference>
<keyword evidence="1 2" id="KW-0694">RNA-binding</keyword>
<evidence type="ECO:0000256" key="1">
    <source>
        <dbReference type="ARBA" id="ARBA00022884"/>
    </source>
</evidence>
<feature type="region of interest" description="Disordered" evidence="3">
    <location>
        <begin position="1"/>
        <end position="80"/>
    </location>
</feature>
<dbReference type="PANTHER" id="PTHR10501">
    <property type="entry name" value="U1 SMALL NUCLEAR RIBONUCLEOPROTEIN A/U2 SMALL NUCLEAR RIBONUCLEOPROTEIN B"/>
    <property type="match status" value="1"/>
</dbReference>
<feature type="compositionally biased region" description="Polar residues" evidence="3">
    <location>
        <begin position="721"/>
        <end position="736"/>
    </location>
</feature>
<feature type="region of interest" description="Disordered" evidence="3">
    <location>
        <begin position="721"/>
        <end position="843"/>
    </location>
</feature>
<feature type="compositionally biased region" description="Pro residues" evidence="3">
    <location>
        <begin position="261"/>
        <end position="272"/>
    </location>
</feature>